<feature type="region of interest" description="Disordered" evidence="1">
    <location>
        <begin position="70"/>
        <end position="106"/>
    </location>
</feature>
<feature type="non-terminal residue" evidence="2">
    <location>
        <position position="1"/>
    </location>
</feature>
<dbReference type="EMBL" id="GL194154">
    <property type="protein sequence ID" value="EFB15766.1"/>
    <property type="molecule type" value="Genomic_DNA"/>
</dbReference>
<dbReference type="InParanoid" id="D2I2C8"/>
<proteinExistence type="predicted"/>
<organism evidence="2">
    <name type="scientific">Ailuropoda melanoleuca</name>
    <name type="common">Giant panda</name>
    <dbReference type="NCBI Taxonomy" id="9646"/>
    <lineage>
        <taxon>Eukaryota</taxon>
        <taxon>Metazoa</taxon>
        <taxon>Chordata</taxon>
        <taxon>Craniata</taxon>
        <taxon>Vertebrata</taxon>
        <taxon>Euteleostomi</taxon>
        <taxon>Mammalia</taxon>
        <taxon>Eutheria</taxon>
        <taxon>Laurasiatheria</taxon>
        <taxon>Carnivora</taxon>
        <taxon>Caniformia</taxon>
        <taxon>Ursidae</taxon>
        <taxon>Ailuropoda</taxon>
    </lineage>
</organism>
<evidence type="ECO:0000256" key="1">
    <source>
        <dbReference type="SAM" id="MobiDB-lite"/>
    </source>
</evidence>
<name>D2I2C8_AILME</name>
<feature type="non-terminal residue" evidence="2">
    <location>
        <position position="144"/>
    </location>
</feature>
<gene>
    <name evidence="2" type="ORF">PANDA_019540</name>
</gene>
<dbReference type="AlphaFoldDB" id="D2I2C8"/>
<sequence length="144" mass="15299">SSAETLRTVSRRSVPASSMPYLALAHSRVSSLYHAASVDGSSTSQWNVADSFSCTSRSCSRFLKGTAGSAGRERVSQAGAAGLRRTKGERGWGGASRAATRRGDRAPSTLAHLARRPARSCRFGPPGWTPCRCRGPGRTAYRRG</sequence>
<evidence type="ECO:0000313" key="2">
    <source>
        <dbReference type="EMBL" id="EFB15766.1"/>
    </source>
</evidence>
<protein>
    <submittedName>
        <fullName evidence="2">Uncharacterized protein</fullName>
    </submittedName>
</protein>
<accession>D2I2C8</accession>
<reference evidence="2" key="1">
    <citation type="journal article" date="2010" name="Nature">
        <title>The sequence and de novo assembly of the giant panda genome.</title>
        <authorList>
            <person name="Li R."/>
            <person name="Fan W."/>
            <person name="Tian G."/>
            <person name="Zhu H."/>
            <person name="He L."/>
            <person name="Cai J."/>
            <person name="Huang Q."/>
            <person name="Cai Q."/>
            <person name="Li B."/>
            <person name="Bai Y."/>
            <person name="Zhang Z."/>
            <person name="Zhang Y."/>
            <person name="Wang W."/>
            <person name="Li J."/>
            <person name="Wei F."/>
            <person name="Li H."/>
            <person name="Jian M."/>
            <person name="Li J."/>
            <person name="Zhang Z."/>
            <person name="Nielsen R."/>
            <person name="Li D."/>
            <person name="Gu W."/>
            <person name="Yang Z."/>
            <person name="Xuan Z."/>
            <person name="Ryder O.A."/>
            <person name="Leung F.C."/>
            <person name="Zhou Y."/>
            <person name="Cao J."/>
            <person name="Sun X."/>
            <person name="Fu Y."/>
            <person name="Fang X."/>
            <person name="Guo X."/>
            <person name="Wang B."/>
            <person name="Hou R."/>
            <person name="Shen F."/>
            <person name="Mu B."/>
            <person name="Ni P."/>
            <person name="Lin R."/>
            <person name="Qian W."/>
            <person name="Wang G."/>
            <person name="Yu C."/>
            <person name="Nie W."/>
            <person name="Wang J."/>
            <person name="Wu Z."/>
            <person name="Liang H."/>
            <person name="Min J."/>
            <person name="Wu Q."/>
            <person name="Cheng S."/>
            <person name="Ruan J."/>
            <person name="Wang M."/>
            <person name="Shi Z."/>
            <person name="Wen M."/>
            <person name="Liu B."/>
            <person name="Ren X."/>
            <person name="Zheng H."/>
            <person name="Dong D."/>
            <person name="Cook K."/>
            <person name="Shan G."/>
            <person name="Zhang H."/>
            <person name="Kosiol C."/>
            <person name="Xie X."/>
            <person name="Lu Z."/>
            <person name="Zheng H."/>
            <person name="Li Y."/>
            <person name="Steiner C.C."/>
            <person name="Lam T.T."/>
            <person name="Lin S."/>
            <person name="Zhang Q."/>
            <person name="Li G."/>
            <person name="Tian J."/>
            <person name="Gong T."/>
            <person name="Liu H."/>
            <person name="Zhang D."/>
            <person name="Fang L."/>
            <person name="Ye C."/>
            <person name="Zhang J."/>
            <person name="Hu W."/>
            <person name="Xu A."/>
            <person name="Ren Y."/>
            <person name="Zhang G."/>
            <person name="Bruford M.W."/>
            <person name="Li Q."/>
            <person name="Ma L."/>
            <person name="Guo Y."/>
            <person name="An N."/>
            <person name="Hu Y."/>
            <person name="Zheng Y."/>
            <person name="Shi Y."/>
            <person name="Li Z."/>
            <person name="Liu Q."/>
            <person name="Chen Y."/>
            <person name="Zhao J."/>
            <person name="Qu N."/>
            <person name="Zhao S."/>
            <person name="Tian F."/>
            <person name="Wang X."/>
            <person name="Wang H."/>
            <person name="Xu L."/>
            <person name="Liu X."/>
            <person name="Vinar T."/>
            <person name="Wang Y."/>
            <person name="Lam T.W."/>
            <person name="Yiu S.M."/>
            <person name="Liu S."/>
            <person name="Zhang H."/>
            <person name="Li D."/>
            <person name="Huang Y."/>
            <person name="Wang X."/>
            <person name="Yang G."/>
            <person name="Jiang Z."/>
            <person name="Wang J."/>
            <person name="Qin N."/>
            <person name="Li L."/>
            <person name="Li J."/>
            <person name="Bolund L."/>
            <person name="Kristiansen K."/>
            <person name="Wong G.K."/>
            <person name="Olson M."/>
            <person name="Zhang X."/>
            <person name="Li S."/>
            <person name="Yang H."/>
            <person name="Wang J."/>
            <person name="Wang J."/>
        </authorList>
    </citation>
    <scope>NUCLEOTIDE SEQUENCE [LARGE SCALE GENOMIC DNA]</scope>
</reference>